<evidence type="ECO:0000313" key="2">
    <source>
        <dbReference type="Proteomes" id="UP000825729"/>
    </source>
</evidence>
<sequence length="328" mass="35886">MACPSTCEQCKGHLPLASVGRWPSALLARGKGPSGPRDPFAQLEFLIFHALCGTVRCPSPDLDLPVRRLWRLCCFAMRGRGIGRADRRRVRVVHVGHAREWCFRPLPMMYSPFETRRPDPCRASAGRAQSGVSVYFPLRLSLRPGVLGNARTPQCSWTHVNAAVRWTWLDSQSESDRPTFAFDRRCPWPGAGLFSHRRVGVGGLSEDATWIGAYHGIGGWRRIRVRFGGSLKAATTSKEGSGAKLPNRRGVKSFVVGPWVGSSVRLAVCTGRLRPFYGDALLALTGGSCLGAVTLKKLECSKQAYALDTLAWDNITGFRSYCVGPGSG</sequence>
<reference evidence="1 2" key="1">
    <citation type="submission" date="2021-07" db="EMBL/GenBank/DDBJ databases">
        <title>The Aristolochia fimbriata genome: insights into angiosperm evolution, floral development and chemical biosynthesis.</title>
        <authorList>
            <person name="Jiao Y."/>
        </authorList>
    </citation>
    <scope>NUCLEOTIDE SEQUENCE [LARGE SCALE GENOMIC DNA]</scope>
    <source>
        <strain evidence="1">IBCAS-2021</strain>
        <tissue evidence="1">Leaf</tissue>
    </source>
</reference>
<gene>
    <name evidence="1" type="ORF">H6P81_021409</name>
</gene>
<dbReference type="AlphaFoldDB" id="A0AAV7DUJ5"/>
<accession>A0AAV7DUJ5</accession>
<proteinExistence type="predicted"/>
<evidence type="ECO:0000313" key="1">
    <source>
        <dbReference type="EMBL" id="KAG9438633.1"/>
    </source>
</evidence>
<keyword evidence="2" id="KW-1185">Reference proteome</keyword>
<dbReference type="Proteomes" id="UP000825729">
    <property type="component" value="Unassembled WGS sequence"/>
</dbReference>
<comment type="caution">
    <text evidence="1">The sequence shown here is derived from an EMBL/GenBank/DDBJ whole genome shotgun (WGS) entry which is preliminary data.</text>
</comment>
<name>A0AAV7DUJ5_ARIFI</name>
<organism evidence="1 2">
    <name type="scientific">Aristolochia fimbriata</name>
    <name type="common">White veined hardy Dutchman's pipe vine</name>
    <dbReference type="NCBI Taxonomy" id="158543"/>
    <lineage>
        <taxon>Eukaryota</taxon>
        <taxon>Viridiplantae</taxon>
        <taxon>Streptophyta</taxon>
        <taxon>Embryophyta</taxon>
        <taxon>Tracheophyta</taxon>
        <taxon>Spermatophyta</taxon>
        <taxon>Magnoliopsida</taxon>
        <taxon>Magnoliidae</taxon>
        <taxon>Piperales</taxon>
        <taxon>Aristolochiaceae</taxon>
        <taxon>Aristolochia</taxon>
    </lineage>
</organism>
<protein>
    <submittedName>
        <fullName evidence="1">Uncharacterized protein</fullName>
    </submittedName>
</protein>
<dbReference type="EMBL" id="JAINDJ010000042">
    <property type="protein sequence ID" value="KAG9438633.1"/>
    <property type="molecule type" value="Genomic_DNA"/>
</dbReference>